<accession>A0A803PXK4</accession>
<name>A0A803PXK4_CANSA</name>
<dbReference type="Gramene" id="evm.model.06.243">
    <property type="protein sequence ID" value="cds.evm.model.06.243"/>
    <property type="gene ID" value="evm.TU.06.243"/>
</dbReference>
<evidence type="ECO:0000313" key="2">
    <source>
        <dbReference type="Proteomes" id="UP000596661"/>
    </source>
</evidence>
<dbReference type="Proteomes" id="UP000596661">
    <property type="component" value="Chromosome 6"/>
</dbReference>
<protein>
    <submittedName>
        <fullName evidence="1">Uncharacterized protein</fullName>
    </submittedName>
</protein>
<dbReference type="AlphaFoldDB" id="A0A803PXK4"/>
<reference evidence="1" key="1">
    <citation type="submission" date="2018-11" db="EMBL/GenBank/DDBJ databases">
        <authorList>
            <person name="Grassa J C."/>
        </authorList>
    </citation>
    <scope>NUCLEOTIDE SEQUENCE [LARGE SCALE GENOMIC DNA]</scope>
</reference>
<evidence type="ECO:0000313" key="1">
    <source>
        <dbReference type="EnsemblPlants" id="cds.evm.model.06.243"/>
    </source>
</evidence>
<keyword evidence="2" id="KW-1185">Reference proteome</keyword>
<proteinExistence type="predicted"/>
<dbReference type="EMBL" id="UZAU01000556">
    <property type="status" value="NOT_ANNOTATED_CDS"/>
    <property type="molecule type" value="Genomic_DNA"/>
</dbReference>
<organism evidence="1 2">
    <name type="scientific">Cannabis sativa</name>
    <name type="common">Hemp</name>
    <name type="synonym">Marijuana</name>
    <dbReference type="NCBI Taxonomy" id="3483"/>
    <lineage>
        <taxon>Eukaryota</taxon>
        <taxon>Viridiplantae</taxon>
        <taxon>Streptophyta</taxon>
        <taxon>Embryophyta</taxon>
        <taxon>Tracheophyta</taxon>
        <taxon>Spermatophyta</taxon>
        <taxon>Magnoliopsida</taxon>
        <taxon>eudicotyledons</taxon>
        <taxon>Gunneridae</taxon>
        <taxon>Pentapetalae</taxon>
        <taxon>rosids</taxon>
        <taxon>fabids</taxon>
        <taxon>Rosales</taxon>
        <taxon>Cannabaceae</taxon>
        <taxon>Cannabis</taxon>
    </lineage>
</organism>
<sequence>MMKLTNSFSCSLSAMHDSATPVTVGKNGSCGWSRRVLKANTLEPRSHYHCSTSVKKCTRAVCARPIASVKKLLELI</sequence>
<dbReference type="EnsemblPlants" id="evm.model.06.243">
    <property type="protein sequence ID" value="cds.evm.model.06.243"/>
    <property type="gene ID" value="evm.TU.06.243"/>
</dbReference>
<reference evidence="1" key="2">
    <citation type="submission" date="2021-03" db="UniProtKB">
        <authorList>
            <consortium name="EnsemblPlants"/>
        </authorList>
    </citation>
    <scope>IDENTIFICATION</scope>
</reference>